<dbReference type="InterPro" id="IPR044005">
    <property type="entry name" value="DZR_2"/>
</dbReference>
<protein>
    <submittedName>
        <fullName evidence="3">Competence protein F</fullName>
    </submittedName>
</protein>
<dbReference type="EMBL" id="AP012273">
    <property type="protein sequence ID" value="BAO44967.1"/>
    <property type="molecule type" value="Genomic_DNA"/>
</dbReference>
<dbReference type="PANTHER" id="PTHR47505">
    <property type="entry name" value="DNA UTILIZATION PROTEIN YHGH"/>
    <property type="match status" value="1"/>
</dbReference>
<comment type="similarity">
    <text evidence="1">Belongs to the ComF/GntX family.</text>
</comment>
<accession>A0A7U6GJZ4</accession>
<keyword evidence="4" id="KW-1185">Reference proteome</keyword>
<dbReference type="InterPro" id="IPR051910">
    <property type="entry name" value="ComF/GntX_DNA_util-trans"/>
</dbReference>
<proteinExistence type="inferred from homology"/>
<sequence>MVNKSVDILFPGQCLVCGQTGTRELDICIACQESLPRNDPCCSRCALPLTSLKADGVVCGDCARQPPAFERIIAPWRYEAPLDRLMQDLKFRHRLPVGRLLGELLASQIPSGPLPSLLLPVPQHPRQLHNRGFNHSSEITLALSRSTGIPWSPWLLKKIRRTNSQHDLSRQERLKNLKGAFSFDNSSRHRHVAVIDDIVTTGATAREITCTLKHSGVRQVEFWAIARTPIQR</sequence>
<dbReference type="KEGG" id="tbn:TBH_C2053"/>
<reference evidence="3 4" key="1">
    <citation type="journal article" date="2014" name="PLoS ONE">
        <title>Physiological and genomic features of a novel sulfur-oxidizing gammaproteobacterium belonging to a previously uncultivated symbiotic lineage isolated from a hydrothermal vent.</title>
        <authorList>
            <person name="Nunoura T."/>
            <person name="Takaki Y."/>
            <person name="Kazama H."/>
            <person name="Kakuta J."/>
            <person name="Shimamura S."/>
            <person name="Makita H."/>
            <person name="Hirai M."/>
            <person name="Miyazaki M."/>
            <person name="Takai K."/>
        </authorList>
    </citation>
    <scope>NUCLEOTIDE SEQUENCE [LARGE SCALE GENOMIC DNA]</scope>
    <source>
        <strain evidence="3 4">Hiromi1</strain>
    </source>
</reference>
<feature type="domain" description="Double zinc ribbon" evidence="2">
    <location>
        <begin position="6"/>
        <end position="63"/>
    </location>
</feature>
<organism evidence="3 4">
    <name type="scientific">Thiolapillus brandeum</name>
    <dbReference type="NCBI Taxonomy" id="1076588"/>
    <lineage>
        <taxon>Bacteria</taxon>
        <taxon>Pseudomonadati</taxon>
        <taxon>Pseudomonadota</taxon>
        <taxon>Gammaproteobacteria</taxon>
        <taxon>Chromatiales</taxon>
        <taxon>Sedimenticolaceae</taxon>
        <taxon>Thiolapillus</taxon>
    </lineage>
</organism>
<name>A0A7U6GJZ4_9GAMM</name>
<dbReference type="Pfam" id="PF18912">
    <property type="entry name" value="DZR_2"/>
    <property type="match status" value="1"/>
</dbReference>
<dbReference type="InterPro" id="IPR029057">
    <property type="entry name" value="PRTase-like"/>
</dbReference>
<dbReference type="AlphaFoldDB" id="A0A7U6GJZ4"/>
<dbReference type="OrthoDB" id="9793412at2"/>
<evidence type="ECO:0000313" key="4">
    <source>
        <dbReference type="Proteomes" id="UP000031631"/>
    </source>
</evidence>
<dbReference type="Proteomes" id="UP000031631">
    <property type="component" value="Chromosome"/>
</dbReference>
<dbReference type="RefSeq" id="WP_041068228.1">
    <property type="nucleotide sequence ID" value="NZ_AP012273.1"/>
</dbReference>
<evidence type="ECO:0000256" key="1">
    <source>
        <dbReference type="ARBA" id="ARBA00008007"/>
    </source>
</evidence>
<evidence type="ECO:0000313" key="3">
    <source>
        <dbReference type="EMBL" id="BAO44967.1"/>
    </source>
</evidence>
<gene>
    <name evidence="3" type="ORF">TBH_C2053</name>
</gene>
<dbReference type="Gene3D" id="3.40.50.2020">
    <property type="match status" value="1"/>
</dbReference>
<evidence type="ECO:0000259" key="2">
    <source>
        <dbReference type="Pfam" id="PF18912"/>
    </source>
</evidence>
<dbReference type="PANTHER" id="PTHR47505:SF1">
    <property type="entry name" value="DNA UTILIZATION PROTEIN YHGH"/>
    <property type="match status" value="1"/>
</dbReference>
<dbReference type="CDD" id="cd06223">
    <property type="entry name" value="PRTases_typeI"/>
    <property type="match status" value="1"/>
</dbReference>
<dbReference type="SUPFAM" id="SSF53271">
    <property type="entry name" value="PRTase-like"/>
    <property type="match status" value="1"/>
</dbReference>
<dbReference type="InterPro" id="IPR000836">
    <property type="entry name" value="PRTase_dom"/>
</dbReference>